<proteinExistence type="predicted"/>
<protein>
    <submittedName>
        <fullName evidence="2">Uncharacterized protein</fullName>
    </submittedName>
</protein>
<evidence type="ECO:0000313" key="2">
    <source>
        <dbReference type="EMBL" id="CAJ0570416.1"/>
    </source>
</evidence>
<sequence>MNKNRSKIAKLSSYRTKKSPQRNSGKSTKNSGSSGPCLAPKPSPKKKETAKKARFSPRPPTTPNPFSNTAEGEIVTKRQAEIEEVQREIKELTGDLHTWDMVMTNQFSQFENLKKLDSTNAKMADDVARKMENCNESQELLYRDTSRHINELRVAKQILCQSPAEELFSLLYTNLRWLLSQISGLCKRFYAAAYMWYFGRSIAISPATATTQEEVKELRTCDEISRR</sequence>
<reference evidence="2" key="1">
    <citation type="submission" date="2023-06" db="EMBL/GenBank/DDBJ databases">
        <authorList>
            <person name="Delattre M."/>
        </authorList>
    </citation>
    <scope>NUCLEOTIDE SEQUENCE</scope>
    <source>
        <strain evidence="2">AF72</strain>
    </source>
</reference>
<comment type="caution">
    <text evidence="2">The sequence shown here is derived from an EMBL/GenBank/DDBJ whole genome shotgun (WGS) entry which is preliminary data.</text>
</comment>
<feature type="non-terminal residue" evidence="2">
    <location>
        <position position="227"/>
    </location>
</feature>
<organism evidence="2 3">
    <name type="scientific">Mesorhabditis spiculigera</name>
    <dbReference type="NCBI Taxonomy" id="96644"/>
    <lineage>
        <taxon>Eukaryota</taxon>
        <taxon>Metazoa</taxon>
        <taxon>Ecdysozoa</taxon>
        <taxon>Nematoda</taxon>
        <taxon>Chromadorea</taxon>
        <taxon>Rhabditida</taxon>
        <taxon>Rhabditina</taxon>
        <taxon>Rhabditomorpha</taxon>
        <taxon>Rhabditoidea</taxon>
        <taxon>Rhabditidae</taxon>
        <taxon>Mesorhabditinae</taxon>
        <taxon>Mesorhabditis</taxon>
    </lineage>
</organism>
<dbReference type="EMBL" id="CATQJA010002310">
    <property type="protein sequence ID" value="CAJ0570416.1"/>
    <property type="molecule type" value="Genomic_DNA"/>
</dbReference>
<feature type="compositionally biased region" description="Low complexity" evidence="1">
    <location>
        <begin position="23"/>
        <end position="35"/>
    </location>
</feature>
<dbReference type="Proteomes" id="UP001177023">
    <property type="component" value="Unassembled WGS sequence"/>
</dbReference>
<name>A0AA36FWI5_9BILA</name>
<evidence type="ECO:0000256" key="1">
    <source>
        <dbReference type="SAM" id="MobiDB-lite"/>
    </source>
</evidence>
<gene>
    <name evidence="2" type="ORF">MSPICULIGERA_LOCUS8857</name>
</gene>
<accession>A0AA36FWI5</accession>
<keyword evidence="3" id="KW-1185">Reference proteome</keyword>
<evidence type="ECO:0000313" key="3">
    <source>
        <dbReference type="Proteomes" id="UP001177023"/>
    </source>
</evidence>
<feature type="region of interest" description="Disordered" evidence="1">
    <location>
        <begin position="1"/>
        <end position="74"/>
    </location>
</feature>
<dbReference type="AlphaFoldDB" id="A0AA36FWI5"/>